<dbReference type="PROSITE" id="PS51736">
    <property type="entry name" value="RECOMBINASES_3"/>
    <property type="match status" value="1"/>
</dbReference>
<dbReference type="PANTHER" id="PTHR30461:SF2">
    <property type="entry name" value="SERINE RECOMBINASE PINE-RELATED"/>
    <property type="match status" value="1"/>
</dbReference>
<keyword evidence="3" id="KW-0233">DNA recombination</keyword>
<dbReference type="GO" id="GO:0003677">
    <property type="term" value="F:DNA binding"/>
    <property type="evidence" value="ECO:0007669"/>
    <property type="project" value="UniProtKB-KW"/>
</dbReference>
<dbReference type="InterPro" id="IPR011109">
    <property type="entry name" value="DNA_bind_recombinase_dom"/>
</dbReference>
<dbReference type="Proteomes" id="UP000264146">
    <property type="component" value="Chromosome"/>
</dbReference>
<evidence type="ECO:0000256" key="5">
    <source>
        <dbReference type="PROSITE-ProRule" id="PRU10137"/>
    </source>
</evidence>
<evidence type="ECO:0000313" key="12">
    <source>
        <dbReference type="Proteomes" id="UP000572988"/>
    </source>
</evidence>
<dbReference type="InterPro" id="IPR036162">
    <property type="entry name" value="Resolvase-like_N_sf"/>
</dbReference>
<dbReference type="PROSITE" id="PS51737">
    <property type="entry name" value="RECOMBINASE_DNA_BIND"/>
    <property type="match status" value="1"/>
</dbReference>
<evidence type="ECO:0000256" key="1">
    <source>
        <dbReference type="ARBA" id="ARBA00022908"/>
    </source>
</evidence>
<dbReference type="RefSeq" id="WP_126496566.1">
    <property type="nucleotide sequence ID" value="NZ_CALYJJ010000001.1"/>
</dbReference>
<evidence type="ECO:0000259" key="6">
    <source>
        <dbReference type="PROSITE" id="PS51736"/>
    </source>
</evidence>
<evidence type="ECO:0000256" key="2">
    <source>
        <dbReference type="ARBA" id="ARBA00023125"/>
    </source>
</evidence>
<dbReference type="Gene3D" id="3.90.1750.20">
    <property type="entry name" value="Putative Large Serine Recombinase, Chain B, Domain 2"/>
    <property type="match status" value="1"/>
</dbReference>
<dbReference type="InterPro" id="IPR050639">
    <property type="entry name" value="SSR_resolvase"/>
</dbReference>
<accession>A0A7Z7VXY0</accession>
<name>A0A7Z7VXY0_STASC</name>
<evidence type="ECO:0000313" key="11">
    <source>
        <dbReference type="Proteomes" id="UP000264146"/>
    </source>
</evidence>
<keyword evidence="1" id="KW-0229">DNA integration</keyword>
<dbReference type="GO" id="GO:0015074">
    <property type="term" value="P:DNA integration"/>
    <property type="evidence" value="ECO:0007669"/>
    <property type="project" value="UniProtKB-KW"/>
</dbReference>
<protein>
    <submittedName>
        <fullName evidence="9">Recombinase family protein</fullName>
    </submittedName>
    <submittedName>
        <fullName evidence="10">Site-specific recombinase</fullName>
    </submittedName>
</protein>
<dbReference type="PANTHER" id="PTHR30461">
    <property type="entry name" value="DNA-INVERTASE FROM LAMBDOID PROPHAGE"/>
    <property type="match status" value="1"/>
</dbReference>
<dbReference type="Gene3D" id="3.40.50.1390">
    <property type="entry name" value="Resolvase, N-terminal catalytic domain"/>
    <property type="match status" value="1"/>
</dbReference>
<keyword evidence="12" id="KW-1185">Reference proteome</keyword>
<dbReference type="InterPro" id="IPR038109">
    <property type="entry name" value="DNA_bind_recomb_sf"/>
</dbReference>
<organism evidence="10">
    <name type="scientific">Staphylococcus schleiferi</name>
    <dbReference type="NCBI Taxonomy" id="1295"/>
    <lineage>
        <taxon>Bacteria</taxon>
        <taxon>Bacillati</taxon>
        <taxon>Bacillota</taxon>
        <taxon>Bacilli</taxon>
        <taxon>Bacillales</taxon>
        <taxon>Staphylococcaceae</taxon>
        <taxon>Staphylococcus</taxon>
    </lineage>
</organism>
<dbReference type="SUPFAM" id="SSF53041">
    <property type="entry name" value="Resolvase-like"/>
    <property type="match status" value="1"/>
</dbReference>
<evidence type="ECO:0000256" key="3">
    <source>
        <dbReference type="ARBA" id="ARBA00023172"/>
    </source>
</evidence>
<keyword evidence="2" id="KW-0238">DNA-binding</keyword>
<dbReference type="InterPro" id="IPR006119">
    <property type="entry name" value="Resolv_N"/>
</dbReference>
<evidence type="ECO:0000259" key="7">
    <source>
        <dbReference type="PROSITE" id="PS51737"/>
    </source>
</evidence>
<evidence type="ECO:0000256" key="4">
    <source>
        <dbReference type="PIRSR" id="PIRSR606118-50"/>
    </source>
</evidence>
<reference evidence="8 11" key="3">
    <citation type="submission" date="2020-11" db="EMBL/GenBank/DDBJ databases">
        <authorList>
            <consortium name="Pathogen Informatics"/>
        </authorList>
    </citation>
    <scope>NUCLEOTIDE SEQUENCE [LARGE SCALE GENOMIC DNA]</scope>
    <source>
        <strain evidence="8 11">NCTC12218</strain>
    </source>
</reference>
<feature type="domain" description="Recombinase" evidence="7">
    <location>
        <begin position="154"/>
        <end position="257"/>
    </location>
</feature>
<dbReference type="InterPro" id="IPR006118">
    <property type="entry name" value="Recombinase_CS"/>
</dbReference>
<dbReference type="Proteomes" id="UP000572988">
    <property type="component" value="Unassembled WGS sequence"/>
</dbReference>
<dbReference type="EMBL" id="UHEF01000001">
    <property type="protein sequence ID" value="SUM88980.1"/>
    <property type="molecule type" value="Genomic_DNA"/>
</dbReference>
<feature type="active site" description="O-(5'-phospho-DNA)-serine intermediate" evidence="4 5">
    <location>
        <position position="10"/>
    </location>
</feature>
<dbReference type="Pfam" id="PF00239">
    <property type="entry name" value="Resolvase"/>
    <property type="match status" value="1"/>
</dbReference>
<sequence length="465" mass="54365">MNVAIYCRVSSQEQANEGYSIHEQERKLKSFCEVNNWKNYKVFVDAGVSGGTINRPAFNNLLANLDKFDLVLVYKLDRLTRSVRDLLSLLETFEEHGVSFRSATEVFDTTSAIGKLFITIVGAMAEWERSTIRERSLFGSHAAVREGNYIRVAPFCYDNIDGKLVPNEHKKVIEYIVKKLLEGVTATEIARRLNNANNYPPTIKNWSKTTVIRLVNNPVMRGHTKHGDLFIENTHEPIITEHDYKRISERLSSRVNYKKQTHTSVFRGVLECPQCGHKLHYFKSKLKNKSKTYYSEGYRCDYCRTDKTARNIAITFSEIEREFIEYMSNIRLSDNYGIEVEPKNEVVKIDINKIMRKRSRFQEAYGDGLMTKEEFKQKMFETQKLIDEYEEMENEKDVDDHITKEQVQAIQNLFRHIWDSPSVSREDKEEFVRQSIKKIDFDFIPKSKVNKTPNTLKINNIDLHF</sequence>
<evidence type="ECO:0000313" key="10">
    <source>
        <dbReference type="EMBL" id="SUM88980.1"/>
    </source>
</evidence>
<reference evidence="10" key="2">
    <citation type="submission" date="2018-06" db="EMBL/GenBank/DDBJ databases">
        <authorList>
            <consortium name="Pathogen Informatics"/>
            <person name="Doyle S."/>
        </authorList>
    </citation>
    <scope>NUCLEOTIDE SEQUENCE [LARGE SCALE GENOMIC DNA]</scope>
    <source>
        <strain evidence="10">NCTC12218</strain>
    </source>
</reference>
<gene>
    <name evidence="10" type="primary">ccrB</name>
    <name evidence="9" type="ORF">C1O36_05595</name>
    <name evidence="10" type="ORF">NCTC12218_01466</name>
</gene>
<evidence type="ECO:0000313" key="9">
    <source>
        <dbReference type="EMBL" id="NHA34005.1"/>
    </source>
</evidence>
<dbReference type="GO" id="GO:0000150">
    <property type="term" value="F:DNA strand exchange activity"/>
    <property type="evidence" value="ECO:0007669"/>
    <property type="project" value="InterPro"/>
</dbReference>
<reference evidence="9 12" key="1">
    <citation type="submission" date="2018-01" db="EMBL/GenBank/DDBJ databases">
        <title>Complete genome sequence of Staphylococcus Scheliferi isolated from human.</title>
        <authorList>
            <person name="Abouelkhair M.A."/>
            <person name="Bemis D.A."/>
            <person name="Kania S.A."/>
        </authorList>
    </citation>
    <scope>NUCLEOTIDE SEQUENCE [LARGE SCALE GENOMIC DNA]</scope>
    <source>
        <strain evidence="9 12">ATCC 43808</strain>
    </source>
</reference>
<dbReference type="CDD" id="cd03768">
    <property type="entry name" value="SR_ResInv"/>
    <property type="match status" value="1"/>
</dbReference>
<evidence type="ECO:0000313" key="8">
    <source>
        <dbReference type="EMBL" id="CAD7359804.1"/>
    </source>
</evidence>
<dbReference type="AlphaFoldDB" id="A0A7Z7VXY0"/>
<dbReference type="EMBL" id="POVK01000015">
    <property type="protein sequence ID" value="NHA34005.1"/>
    <property type="molecule type" value="Genomic_DNA"/>
</dbReference>
<proteinExistence type="predicted"/>
<dbReference type="PROSITE" id="PS00397">
    <property type="entry name" value="RECOMBINASES_1"/>
    <property type="match status" value="1"/>
</dbReference>
<dbReference type="Pfam" id="PF07508">
    <property type="entry name" value="Recombinase"/>
    <property type="match status" value="1"/>
</dbReference>
<dbReference type="EMBL" id="LR962863">
    <property type="protein sequence ID" value="CAD7359804.1"/>
    <property type="molecule type" value="Genomic_DNA"/>
</dbReference>
<dbReference type="SMART" id="SM00857">
    <property type="entry name" value="Resolvase"/>
    <property type="match status" value="1"/>
</dbReference>
<feature type="domain" description="Resolvase/invertase-type recombinase catalytic" evidence="6">
    <location>
        <begin position="2"/>
        <end position="147"/>
    </location>
</feature>